<reference evidence="2" key="1">
    <citation type="submission" date="2022-11" db="UniProtKB">
        <authorList>
            <consortium name="WormBaseParasite"/>
        </authorList>
    </citation>
    <scope>IDENTIFICATION</scope>
</reference>
<dbReference type="Proteomes" id="UP000887580">
    <property type="component" value="Unplaced"/>
</dbReference>
<proteinExistence type="predicted"/>
<protein>
    <submittedName>
        <fullName evidence="2">CUB domain-containing protein</fullName>
    </submittedName>
</protein>
<evidence type="ECO:0000313" key="2">
    <source>
        <dbReference type="WBParaSite" id="PS1159_v2.g1138.t1"/>
    </source>
</evidence>
<name>A0AC35EWC8_9BILA</name>
<accession>A0AC35EWC8</accession>
<dbReference type="WBParaSite" id="PS1159_v2.g1138.t1">
    <property type="protein sequence ID" value="PS1159_v2.g1138.t1"/>
    <property type="gene ID" value="PS1159_v2.g1138"/>
</dbReference>
<organism evidence="1 2">
    <name type="scientific">Panagrolaimus sp. PS1159</name>
    <dbReference type="NCBI Taxonomy" id="55785"/>
    <lineage>
        <taxon>Eukaryota</taxon>
        <taxon>Metazoa</taxon>
        <taxon>Ecdysozoa</taxon>
        <taxon>Nematoda</taxon>
        <taxon>Chromadorea</taxon>
        <taxon>Rhabditida</taxon>
        <taxon>Tylenchina</taxon>
        <taxon>Panagrolaimomorpha</taxon>
        <taxon>Panagrolaimoidea</taxon>
        <taxon>Panagrolaimidae</taxon>
        <taxon>Panagrolaimus</taxon>
    </lineage>
</organism>
<sequence>MKVVIYLCLLFAANVFVSAVNSEVKVKQNSRNAHVRPNQGYDFTGCPTNNDFWTQGIITSPFWPSKYPNNVKCWYYMQAEIGSVLKFNFTDFEVEACCDSVTLYDGYGDEQPILVQFGGPNRTADYPTGVFYSSTRYALMTFTTDLVQAEKGFRLQYSSAVTSTPCNRDILLVINGLSSLGSQTNFLKELDFIANYLISNWTIGPQQTRVFLSLQVDIDFAIVYPFDYVPTLDILRQTILALTKDAPDVMQNNGTDFESLFRYGTDNTDSDTTFVHREGIEQIEIVFVAQNPLDDQDFYEATEFAHQSRDRYDTKLITIAMGPNIDVKKVGTLSYGEGFYFGADYPNLPSIAADVNKAICKSRIKGCGV</sequence>
<evidence type="ECO:0000313" key="1">
    <source>
        <dbReference type="Proteomes" id="UP000887580"/>
    </source>
</evidence>